<keyword evidence="3" id="KW-1185">Reference proteome</keyword>
<dbReference type="Proteomes" id="UP000018721">
    <property type="component" value="Unassembled WGS sequence"/>
</dbReference>
<evidence type="ECO:0000256" key="1">
    <source>
        <dbReference type="SAM" id="MobiDB-lite"/>
    </source>
</evidence>
<comment type="caution">
    <text evidence="2">The sequence shown here is derived from an EMBL/GenBank/DDBJ whole genome shotgun (WGS) entry which is preliminary data.</text>
</comment>
<protein>
    <submittedName>
        <fullName evidence="2">Uncharacterized protein</fullName>
    </submittedName>
</protein>
<accession>V9EHF7</accession>
<dbReference type="HOGENOM" id="CLU_2325358_0_0_1"/>
<organism evidence="2 3">
    <name type="scientific">Phytophthora nicotianae P1569</name>
    <dbReference type="NCBI Taxonomy" id="1317065"/>
    <lineage>
        <taxon>Eukaryota</taxon>
        <taxon>Sar</taxon>
        <taxon>Stramenopiles</taxon>
        <taxon>Oomycota</taxon>
        <taxon>Peronosporomycetes</taxon>
        <taxon>Peronosporales</taxon>
        <taxon>Peronosporaceae</taxon>
        <taxon>Phytophthora</taxon>
    </lineage>
</organism>
<evidence type="ECO:0000313" key="2">
    <source>
        <dbReference type="EMBL" id="ETI37482.1"/>
    </source>
</evidence>
<evidence type="ECO:0000313" key="3">
    <source>
        <dbReference type="Proteomes" id="UP000018721"/>
    </source>
</evidence>
<gene>
    <name evidence="2" type="ORF">F443_16536</name>
</gene>
<feature type="region of interest" description="Disordered" evidence="1">
    <location>
        <begin position="1"/>
        <end position="47"/>
    </location>
</feature>
<name>V9EHF7_PHYNI</name>
<dbReference type="OrthoDB" id="90708at2759"/>
<dbReference type="AlphaFoldDB" id="V9EHF7"/>
<proteinExistence type="predicted"/>
<dbReference type="EMBL" id="ANIZ01002883">
    <property type="protein sequence ID" value="ETI37482.1"/>
    <property type="molecule type" value="Genomic_DNA"/>
</dbReference>
<reference evidence="2 3" key="1">
    <citation type="submission" date="2013-11" db="EMBL/GenBank/DDBJ databases">
        <title>The Genome Sequence of Phytophthora parasitica P1569.</title>
        <authorList>
            <consortium name="The Broad Institute Genomics Platform"/>
            <person name="Russ C."/>
            <person name="Tyler B."/>
            <person name="Panabieres F."/>
            <person name="Shan W."/>
            <person name="Tripathy S."/>
            <person name="Grunwald N."/>
            <person name="Machado M."/>
            <person name="Johnson C.S."/>
            <person name="Arredondo F."/>
            <person name="Hong C."/>
            <person name="Coffey M."/>
            <person name="Young S.K."/>
            <person name="Zeng Q."/>
            <person name="Gargeya S."/>
            <person name="Fitzgerald M."/>
            <person name="Abouelleil A."/>
            <person name="Alvarado L."/>
            <person name="Chapman S.B."/>
            <person name="Gainer-Dewar J."/>
            <person name="Goldberg J."/>
            <person name="Griggs A."/>
            <person name="Gujja S."/>
            <person name="Hansen M."/>
            <person name="Howarth C."/>
            <person name="Imamovic A."/>
            <person name="Ireland A."/>
            <person name="Larimer J."/>
            <person name="McCowan C."/>
            <person name="Murphy C."/>
            <person name="Pearson M."/>
            <person name="Poon T.W."/>
            <person name="Priest M."/>
            <person name="Roberts A."/>
            <person name="Saif S."/>
            <person name="Shea T."/>
            <person name="Sykes S."/>
            <person name="Wortman J."/>
            <person name="Nusbaum C."/>
            <person name="Birren B."/>
        </authorList>
    </citation>
    <scope>NUCLEOTIDE SEQUENCE [LARGE SCALE GENOMIC DNA]</scope>
    <source>
        <strain evidence="2 3">P1569</strain>
    </source>
</reference>
<sequence>MTKQGALEPARPAQATGHWLRERKPGDYVRSVHGFTRDPSSDEDYVDDPFATTDDVANEEADVESLEGEENDEVIADAAVPVDNKEAALGENRREYGGE</sequence>